<evidence type="ECO:0000256" key="3">
    <source>
        <dbReference type="PROSITE-ProRule" id="PRU10007"/>
    </source>
</evidence>
<dbReference type="GO" id="GO:0009450">
    <property type="term" value="P:gamma-aminobutyric acid catabolic process"/>
    <property type="evidence" value="ECO:0007669"/>
    <property type="project" value="TreeGrafter"/>
</dbReference>
<feature type="active site" evidence="3">
    <location>
        <position position="271"/>
    </location>
</feature>
<evidence type="ECO:0000313" key="6">
    <source>
        <dbReference type="EMBL" id="MST50206.1"/>
    </source>
</evidence>
<evidence type="ECO:0000259" key="5">
    <source>
        <dbReference type="Pfam" id="PF00171"/>
    </source>
</evidence>
<proteinExistence type="inferred from homology"/>
<dbReference type="InterPro" id="IPR016161">
    <property type="entry name" value="Ald_DH/histidinol_DH"/>
</dbReference>
<dbReference type="InterPro" id="IPR016162">
    <property type="entry name" value="Ald_DH_N"/>
</dbReference>
<dbReference type="FunFam" id="3.40.605.10:FF:000026">
    <property type="entry name" value="Aldehyde dehydrogenase, putative"/>
    <property type="match status" value="1"/>
</dbReference>
<keyword evidence="2 4" id="KW-0560">Oxidoreductase</keyword>
<dbReference type="Proteomes" id="UP000442535">
    <property type="component" value="Unassembled WGS sequence"/>
</dbReference>
<dbReference type="RefSeq" id="WP_154545610.1">
    <property type="nucleotide sequence ID" value="NZ_VUMY01000014.1"/>
</dbReference>
<comment type="caution">
    <text evidence="6">The sequence shown here is derived from an EMBL/GenBank/DDBJ whole genome shotgun (WGS) entry which is preliminary data.</text>
</comment>
<dbReference type="FunFam" id="3.40.309.10:FF:000004">
    <property type="entry name" value="Succinate-semialdehyde dehydrogenase I"/>
    <property type="match status" value="1"/>
</dbReference>
<dbReference type="InterPro" id="IPR050740">
    <property type="entry name" value="Aldehyde_DH_Superfamily"/>
</dbReference>
<dbReference type="SUPFAM" id="SSF53720">
    <property type="entry name" value="ALDH-like"/>
    <property type="match status" value="1"/>
</dbReference>
<dbReference type="InterPro" id="IPR016163">
    <property type="entry name" value="Ald_DH_C"/>
</dbReference>
<dbReference type="PROSITE" id="PS00687">
    <property type="entry name" value="ALDEHYDE_DEHYDR_GLU"/>
    <property type="match status" value="1"/>
</dbReference>
<reference evidence="6 7" key="1">
    <citation type="submission" date="2019-08" db="EMBL/GenBank/DDBJ databases">
        <title>In-depth cultivation of the pig gut microbiome towards novel bacterial diversity and tailored functional studies.</title>
        <authorList>
            <person name="Wylensek D."/>
            <person name="Hitch T.C.A."/>
            <person name="Clavel T."/>
        </authorList>
    </citation>
    <scope>NUCLEOTIDE SEQUENCE [LARGE SCALE GENOMIC DNA]</scope>
    <source>
        <strain evidence="6 7">RF-GAM-744-WT-7</strain>
    </source>
</reference>
<keyword evidence="7" id="KW-1185">Reference proteome</keyword>
<dbReference type="CDD" id="cd07103">
    <property type="entry name" value="ALDH_F5_SSADH_GabD"/>
    <property type="match status" value="1"/>
</dbReference>
<dbReference type="Gene3D" id="3.40.605.10">
    <property type="entry name" value="Aldehyde Dehydrogenase, Chain A, domain 1"/>
    <property type="match status" value="1"/>
</dbReference>
<evidence type="ECO:0000256" key="4">
    <source>
        <dbReference type="RuleBase" id="RU003345"/>
    </source>
</evidence>
<dbReference type="EMBL" id="VUMY01000014">
    <property type="protein sequence ID" value="MST50206.1"/>
    <property type="molecule type" value="Genomic_DNA"/>
</dbReference>
<comment type="similarity">
    <text evidence="1 4">Belongs to the aldehyde dehydrogenase family.</text>
</comment>
<dbReference type="InterPro" id="IPR015590">
    <property type="entry name" value="Aldehyde_DH_dom"/>
</dbReference>
<dbReference type="FunFam" id="3.40.605.10:FF:000063">
    <property type="entry name" value="Succinate-semialdehyde dehydrogenase, mitochondrial"/>
    <property type="match status" value="1"/>
</dbReference>
<evidence type="ECO:0000256" key="1">
    <source>
        <dbReference type="ARBA" id="ARBA00009986"/>
    </source>
</evidence>
<accession>A0A7K0K3Z3</accession>
<sequence>MDNEVLVFVNGNSVDIPRLVEWTPKDLFVGGAWEAGAGGERFAVINPATGAVLAKVASAGVEDAAVALDRADAVQEKWAATAPRERAEILRRAFELMDGKYRPVLAATMTLEMGKPLGQANGEVTYGAEFFRWFSEEACRVRGDYYRLPEGALQAMVVKRPVGPCVFVTPWNFPLAMGTRKIGPALAAGCVCLWKPARDTPLTALLLARIMEEAGLPAGVLSVLPTTHSGEVTEKLLHDPRVRKLSFTGSTEVGKSLLKLAADQVLRTSMELGGNAPFVVFDDADIDRAVESAMATKMRNMGEACNAGDHFFVQDGIYDEFVSKFSAAMQAQKVGDGLDDGVEVGPLVNRSQLEKVSGMVERAVAAGAKVAGEPNVPQGYGFFFPPTVLTDVSPDSEIVTEEIFGPVAPVVRFDTEENLVRMVNSDKMGLGGYIHTSSWERIMRLAEKIEIGMIGFNAGTISNAGAPFGGVKQSGLGREGSTEGIEEYLETIYIGLPAPKLA</sequence>
<feature type="domain" description="Aldehyde dehydrogenase" evidence="5">
    <location>
        <begin position="33"/>
        <end position="491"/>
    </location>
</feature>
<protein>
    <submittedName>
        <fullName evidence="6">NAD-dependent succinate-semialdehyde dehydrogenase</fullName>
    </submittedName>
</protein>
<dbReference type="PANTHER" id="PTHR43353:SF5">
    <property type="entry name" value="SUCCINATE-SEMIALDEHYDE DEHYDROGENASE, MITOCHONDRIAL"/>
    <property type="match status" value="1"/>
</dbReference>
<gene>
    <name evidence="6" type="ORF">FYJ63_08165</name>
</gene>
<dbReference type="AlphaFoldDB" id="A0A7K0K3Z3"/>
<organism evidence="6 7">
    <name type="scientific">Mobiluncus porci</name>
    <dbReference type="NCBI Taxonomy" id="2652278"/>
    <lineage>
        <taxon>Bacteria</taxon>
        <taxon>Bacillati</taxon>
        <taxon>Actinomycetota</taxon>
        <taxon>Actinomycetes</taxon>
        <taxon>Actinomycetales</taxon>
        <taxon>Actinomycetaceae</taxon>
        <taxon>Mobiluncus</taxon>
    </lineage>
</organism>
<dbReference type="InterPro" id="IPR029510">
    <property type="entry name" value="Ald_DH_CS_GLU"/>
</dbReference>
<dbReference type="Pfam" id="PF00171">
    <property type="entry name" value="Aldedh"/>
    <property type="match status" value="1"/>
</dbReference>
<evidence type="ECO:0000313" key="7">
    <source>
        <dbReference type="Proteomes" id="UP000442535"/>
    </source>
</evidence>
<name>A0A7K0K3Z3_9ACTO</name>
<dbReference type="GO" id="GO:0004777">
    <property type="term" value="F:succinate-semialdehyde dehydrogenase (NAD+) activity"/>
    <property type="evidence" value="ECO:0007669"/>
    <property type="project" value="TreeGrafter"/>
</dbReference>
<evidence type="ECO:0000256" key="2">
    <source>
        <dbReference type="ARBA" id="ARBA00023002"/>
    </source>
</evidence>
<dbReference type="PANTHER" id="PTHR43353">
    <property type="entry name" value="SUCCINATE-SEMIALDEHYDE DEHYDROGENASE, MITOCHONDRIAL"/>
    <property type="match status" value="1"/>
</dbReference>
<dbReference type="Gene3D" id="3.40.309.10">
    <property type="entry name" value="Aldehyde Dehydrogenase, Chain A, domain 2"/>
    <property type="match status" value="1"/>
</dbReference>